<dbReference type="SUPFAM" id="SSF51126">
    <property type="entry name" value="Pectin lyase-like"/>
    <property type="match status" value="1"/>
</dbReference>
<protein>
    <submittedName>
        <fullName evidence="1">Uncharacterized protein</fullName>
    </submittedName>
</protein>
<keyword evidence="2" id="KW-1185">Reference proteome</keyword>
<reference evidence="1 2" key="1">
    <citation type="journal article" date="2020" name="Genes (Basel)">
        <title>Genomic Comparison of Insect Gut Symbionts from Divergent Burkholderia Subclades.</title>
        <authorList>
            <person name="Takeshita K."/>
            <person name="Kikuchi Y."/>
        </authorList>
    </citation>
    <scope>NUCLEOTIDE SEQUENCE [LARGE SCALE GENOMIC DNA]</scope>
    <source>
        <strain evidence="1 2">PGU16</strain>
    </source>
</reference>
<dbReference type="KEGG" id="plad:PPGU16_17280"/>
<evidence type="ECO:0000313" key="1">
    <source>
        <dbReference type="EMBL" id="BCF88661.1"/>
    </source>
</evidence>
<dbReference type="InterPro" id="IPR011050">
    <property type="entry name" value="Pectin_lyase_fold/virulence"/>
</dbReference>
<gene>
    <name evidence="1" type="ORF">PPGU16_17280</name>
</gene>
<sequence>MYRIDDATAATSLPAPEAASAEGFFTEGNPATGTPATNVRGSWLNMIQEELRAVVVAAGLTPSKTTYNQLLAAIAILSRTGYQGSTRIRLAANLTLYVSATGSDSNNGLTSGSPFATLGKAYSVLQQNYDLNGFTATIQMANGAYSVGLAAVGPIIGALGAPSVVIQGNTAAPANVTFTVGASTNIFVASKGAQYQVQGVTLAGGSGAQAVVTTDNFSEIDVGAGVVFGAFSGGAHLFSNGGVIRLTASYSITGGAAVHALASNGGATIGFATGITVTITGTPAFSTSFVNAGFLGLVTASSVVFSGSATGVRYSATTNGVVNSGSGGANFFPGSTAGATATGGQYS</sequence>
<name>A0A7I8BKF6_9BURK</name>
<dbReference type="Proteomes" id="UP000510888">
    <property type="component" value="Chromosome 1"/>
</dbReference>
<proteinExistence type="predicted"/>
<dbReference type="InterPro" id="IPR012334">
    <property type="entry name" value="Pectin_lyas_fold"/>
</dbReference>
<dbReference type="Gene3D" id="2.160.20.10">
    <property type="entry name" value="Single-stranded right-handed beta-helix, Pectin lyase-like"/>
    <property type="match status" value="1"/>
</dbReference>
<evidence type="ECO:0000313" key="2">
    <source>
        <dbReference type="Proteomes" id="UP000510888"/>
    </source>
</evidence>
<accession>A0A7I8BKF6</accession>
<dbReference type="EMBL" id="AP023174">
    <property type="protein sequence ID" value="BCF88661.1"/>
    <property type="molecule type" value="Genomic_DNA"/>
</dbReference>
<dbReference type="RefSeq" id="WP_180719653.1">
    <property type="nucleotide sequence ID" value="NZ_AP023174.1"/>
</dbReference>
<dbReference type="AlphaFoldDB" id="A0A7I8BKF6"/>
<organism evidence="1 2">
    <name type="scientific">Paraburkholderia largidicola</name>
    <dbReference type="NCBI Taxonomy" id="3014751"/>
    <lineage>
        <taxon>Bacteria</taxon>
        <taxon>Pseudomonadati</taxon>
        <taxon>Pseudomonadota</taxon>
        <taxon>Betaproteobacteria</taxon>
        <taxon>Burkholderiales</taxon>
        <taxon>Burkholderiaceae</taxon>
        <taxon>Paraburkholderia</taxon>
    </lineage>
</organism>